<evidence type="ECO:0000313" key="3">
    <source>
        <dbReference type="Proteomes" id="UP000199622"/>
    </source>
</evidence>
<sequence length="130" mass="13829">MKVFKRLSTVGAIVALFSGFGGVAMASTESAESVEACPGGTYGTWCALTIAAVNVRAQPNSQSQRIVTLPNQSWFSLDCWTTGESIHGDNVWYSGTYTDYQNSVPVAIDGWVTGYYLATGHDPASPIGHC</sequence>
<evidence type="ECO:0008006" key="4">
    <source>
        <dbReference type="Google" id="ProtNLM"/>
    </source>
</evidence>
<name>A0A1H5DJ53_9PSEU</name>
<proteinExistence type="predicted"/>
<protein>
    <recommendedName>
        <fullName evidence="4">SH3 domain-containing protein</fullName>
    </recommendedName>
</protein>
<dbReference type="EMBL" id="FNSO01000004">
    <property type="protein sequence ID" value="SED78851.1"/>
    <property type="molecule type" value="Genomic_DNA"/>
</dbReference>
<dbReference type="Proteomes" id="UP000199622">
    <property type="component" value="Unassembled WGS sequence"/>
</dbReference>
<evidence type="ECO:0000256" key="1">
    <source>
        <dbReference type="SAM" id="SignalP"/>
    </source>
</evidence>
<feature type="signal peptide" evidence="1">
    <location>
        <begin position="1"/>
        <end position="26"/>
    </location>
</feature>
<dbReference type="RefSeq" id="WP_091319020.1">
    <property type="nucleotide sequence ID" value="NZ_FNSO01000004.1"/>
</dbReference>
<dbReference type="OrthoDB" id="4305308at2"/>
<gene>
    <name evidence="2" type="ORF">SAMN04489727_9403</name>
</gene>
<organism evidence="2 3">
    <name type="scientific">Amycolatopsis tolypomycina</name>
    <dbReference type="NCBI Taxonomy" id="208445"/>
    <lineage>
        <taxon>Bacteria</taxon>
        <taxon>Bacillati</taxon>
        <taxon>Actinomycetota</taxon>
        <taxon>Actinomycetes</taxon>
        <taxon>Pseudonocardiales</taxon>
        <taxon>Pseudonocardiaceae</taxon>
        <taxon>Amycolatopsis</taxon>
    </lineage>
</organism>
<feature type="chain" id="PRO_5011794245" description="SH3 domain-containing protein" evidence="1">
    <location>
        <begin position="27"/>
        <end position="130"/>
    </location>
</feature>
<evidence type="ECO:0000313" key="2">
    <source>
        <dbReference type="EMBL" id="SED78851.1"/>
    </source>
</evidence>
<keyword evidence="1" id="KW-0732">Signal</keyword>
<keyword evidence="3" id="KW-1185">Reference proteome</keyword>
<reference evidence="3" key="1">
    <citation type="submission" date="2016-10" db="EMBL/GenBank/DDBJ databases">
        <authorList>
            <person name="Varghese N."/>
            <person name="Submissions S."/>
        </authorList>
    </citation>
    <scope>NUCLEOTIDE SEQUENCE [LARGE SCALE GENOMIC DNA]</scope>
    <source>
        <strain evidence="3">DSM 44544</strain>
    </source>
</reference>
<dbReference type="AlphaFoldDB" id="A0A1H5DJ53"/>
<accession>A0A1H5DJ53</accession>